<feature type="transmembrane region" description="Helical" evidence="1">
    <location>
        <begin position="12"/>
        <end position="31"/>
    </location>
</feature>
<accession>A0A918V8K0</accession>
<sequence>MRQINVDRLSNLLRVLIYVCVGFLVVSRGVVLFPDSYTFLDMAINHSITYCLFLKFFTLLFNDYYEIPLLISQYVFIVYGIMFINNRLLEIFDIKWFGKIVLQILLLAPCIYLHLLGSAILSEAIAYPLFLIFFGLGLKMFVNESFEDIFKIFLLLVALVLTRGQFIALVPAFLIIVIYTIIKNGAIRNRWYVLIILLAVPLMASLVEKTYNKINYDHFVGNTMNYVHLISSPFYLSNANDIDVFSQEDQKAYFNLIYKNLESRKLLYNQIDLNKSDNYQFYHRNFSNICNKGVYKLGLDFFKNKGFDYYQQHIQLNKLCKSMLLPLIKQNFQSWIYLYIKNVKNSFGSFKQLLLFLLLLIYGLIYLDVKNNNFYKFLVMAIIFMFANNCLVAIPIHTIKRYIFYFDWVIFAVFIILIEEKLRNRIAYEC</sequence>
<evidence type="ECO:0000313" key="2">
    <source>
        <dbReference type="EMBL" id="GGZ81643.1"/>
    </source>
</evidence>
<keyword evidence="1" id="KW-0812">Transmembrane</keyword>
<comment type="caution">
    <text evidence="2">The sequence shown here is derived from an EMBL/GenBank/DDBJ whole genome shotgun (WGS) entry which is preliminary data.</text>
</comment>
<dbReference type="EMBL" id="BMWZ01000004">
    <property type="protein sequence ID" value="GGZ81643.1"/>
    <property type="molecule type" value="Genomic_DNA"/>
</dbReference>
<name>A0A918V8K0_9FLAO</name>
<evidence type="ECO:0000313" key="3">
    <source>
        <dbReference type="Proteomes" id="UP000636004"/>
    </source>
</evidence>
<feature type="transmembrane region" description="Helical" evidence="1">
    <location>
        <begin position="374"/>
        <end position="396"/>
    </location>
</feature>
<reference evidence="2" key="2">
    <citation type="submission" date="2020-09" db="EMBL/GenBank/DDBJ databases">
        <authorList>
            <person name="Sun Q."/>
            <person name="Kim S."/>
        </authorList>
    </citation>
    <scope>NUCLEOTIDE SEQUENCE</scope>
    <source>
        <strain evidence="2">KCTC 12710</strain>
    </source>
</reference>
<reference evidence="2" key="1">
    <citation type="journal article" date="2014" name="Int. J. Syst. Evol. Microbiol.">
        <title>Complete genome sequence of Corynebacterium casei LMG S-19264T (=DSM 44701T), isolated from a smear-ripened cheese.</title>
        <authorList>
            <consortium name="US DOE Joint Genome Institute (JGI-PGF)"/>
            <person name="Walter F."/>
            <person name="Albersmeier A."/>
            <person name="Kalinowski J."/>
            <person name="Ruckert C."/>
        </authorList>
    </citation>
    <scope>NUCLEOTIDE SEQUENCE</scope>
    <source>
        <strain evidence="2">KCTC 12710</strain>
    </source>
</reference>
<protein>
    <submittedName>
        <fullName evidence="2">Uncharacterized protein</fullName>
    </submittedName>
</protein>
<evidence type="ECO:0000256" key="1">
    <source>
        <dbReference type="SAM" id="Phobius"/>
    </source>
</evidence>
<feature type="transmembrane region" description="Helical" evidence="1">
    <location>
        <begin position="154"/>
        <end position="179"/>
    </location>
</feature>
<feature type="transmembrane region" description="Helical" evidence="1">
    <location>
        <begin position="124"/>
        <end position="142"/>
    </location>
</feature>
<keyword evidence="1" id="KW-0472">Membrane</keyword>
<feature type="transmembrane region" description="Helical" evidence="1">
    <location>
        <begin position="402"/>
        <end position="418"/>
    </location>
</feature>
<keyword evidence="1" id="KW-1133">Transmembrane helix</keyword>
<keyword evidence="3" id="KW-1185">Reference proteome</keyword>
<feature type="transmembrane region" description="Helical" evidence="1">
    <location>
        <begin position="349"/>
        <end position="367"/>
    </location>
</feature>
<proteinExistence type="predicted"/>
<gene>
    <name evidence="2" type="ORF">GCM10007028_19060</name>
</gene>
<dbReference type="Proteomes" id="UP000636004">
    <property type="component" value="Unassembled WGS sequence"/>
</dbReference>
<feature type="transmembrane region" description="Helical" evidence="1">
    <location>
        <begin position="191"/>
        <end position="207"/>
    </location>
</feature>
<feature type="transmembrane region" description="Helical" evidence="1">
    <location>
        <begin position="67"/>
        <end position="84"/>
    </location>
</feature>
<dbReference type="AlphaFoldDB" id="A0A918V8K0"/>
<organism evidence="2 3">
    <name type="scientific">Algibacter mikhailovii</name>
    <dbReference type="NCBI Taxonomy" id="425498"/>
    <lineage>
        <taxon>Bacteria</taxon>
        <taxon>Pseudomonadati</taxon>
        <taxon>Bacteroidota</taxon>
        <taxon>Flavobacteriia</taxon>
        <taxon>Flavobacteriales</taxon>
        <taxon>Flavobacteriaceae</taxon>
        <taxon>Algibacter</taxon>
    </lineage>
</organism>
<feature type="transmembrane region" description="Helical" evidence="1">
    <location>
        <begin position="96"/>
        <end position="117"/>
    </location>
</feature>